<evidence type="ECO:0000313" key="3">
    <source>
        <dbReference type="EMBL" id="THU59045.1"/>
    </source>
</evidence>
<evidence type="ECO:0000259" key="2">
    <source>
        <dbReference type="PROSITE" id="PS50102"/>
    </source>
</evidence>
<dbReference type="PANTHER" id="PTHR32343:SF26">
    <property type="entry name" value="RNA-BINDING (RRM_RBD_RNP MOTIFS) FAMILY PROTEIN"/>
    <property type="match status" value="1"/>
</dbReference>
<dbReference type="Pfam" id="PF00076">
    <property type="entry name" value="RRM_1"/>
    <property type="match status" value="1"/>
</dbReference>
<dbReference type="SMART" id="SM00360">
    <property type="entry name" value="RRM"/>
    <property type="match status" value="1"/>
</dbReference>
<dbReference type="PROSITE" id="PS50102">
    <property type="entry name" value="RRM"/>
    <property type="match status" value="1"/>
</dbReference>
<dbReference type="InterPro" id="IPR000504">
    <property type="entry name" value="RRM_dom"/>
</dbReference>
<comment type="caution">
    <text evidence="3">The sequence shown here is derived from an EMBL/GenBank/DDBJ whole genome shotgun (WGS) entry which is preliminary data.</text>
</comment>
<dbReference type="EMBL" id="PYDT01000006">
    <property type="protein sequence ID" value="THU59045.1"/>
    <property type="molecule type" value="Genomic_DNA"/>
</dbReference>
<evidence type="ECO:0000313" key="4">
    <source>
        <dbReference type="Proteomes" id="UP000317650"/>
    </source>
</evidence>
<evidence type="ECO:0000256" key="1">
    <source>
        <dbReference type="PROSITE-ProRule" id="PRU00176"/>
    </source>
</evidence>
<proteinExistence type="predicted"/>
<dbReference type="GO" id="GO:0003723">
    <property type="term" value="F:RNA binding"/>
    <property type="evidence" value="ECO:0007669"/>
    <property type="project" value="UniProtKB-UniRule"/>
</dbReference>
<dbReference type="InterPro" id="IPR012677">
    <property type="entry name" value="Nucleotide-bd_a/b_plait_sf"/>
</dbReference>
<organism evidence="3 4">
    <name type="scientific">Musa balbisiana</name>
    <name type="common">Banana</name>
    <dbReference type="NCBI Taxonomy" id="52838"/>
    <lineage>
        <taxon>Eukaryota</taxon>
        <taxon>Viridiplantae</taxon>
        <taxon>Streptophyta</taxon>
        <taxon>Embryophyta</taxon>
        <taxon>Tracheophyta</taxon>
        <taxon>Spermatophyta</taxon>
        <taxon>Magnoliopsida</taxon>
        <taxon>Liliopsida</taxon>
        <taxon>Zingiberales</taxon>
        <taxon>Musaceae</taxon>
        <taxon>Musa</taxon>
    </lineage>
</organism>
<gene>
    <name evidence="3" type="ORF">C4D60_Mb03t20840</name>
</gene>
<keyword evidence="1" id="KW-0694">RNA-binding</keyword>
<dbReference type="Proteomes" id="UP000317650">
    <property type="component" value="Chromosome 3"/>
</dbReference>
<dbReference type="Gene3D" id="3.30.70.330">
    <property type="match status" value="1"/>
</dbReference>
<reference evidence="3 4" key="1">
    <citation type="journal article" date="2019" name="Nat. Plants">
        <title>Genome sequencing of Musa balbisiana reveals subgenome evolution and function divergence in polyploid bananas.</title>
        <authorList>
            <person name="Yao X."/>
        </authorList>
    </citation>
    <scope>NUCLEOTIDE SEQUENCE [LARGE SCALE GENOMIC DNA]</scope>
    <source>
        <strain evidence="4">cv. DH-PKW</strain>
        <tissue evidence="3">Leaves</tissue>
    </source>
</reference>
<dbReference type="PANTHER" id="PTHR32343">
    <property type="entry name" value="SERINE/ARGININE-RICH SPLICING FACTOR"/>
    <property type="match status" value="1"/>
</dbReference>
<dbReference type="AlphaFoldDB" id="A0A4S8JBR0"/>
<protein>
    <recommendedName>
        <fullName evidence="2">RRM domain-containing protein</fullName>
    </recommendedName>
</protein>
<feature type="domain" description="RRM" evidence="2">
    <location>
        <begin position="6"/>
        <end position="87"/>
    </location>
</feature>
<name>A0A4S8JBR0_MUSBA</name>
<dbReference type="SUPFAM" id="SSF54928">
    <property type="entry name" value="RNA-binding domain, RBD"/>
    <property type="match status" value="1"/>
</dbReference>
<keyword evidence="4" id="KW-1185">Reference proteome</keyword>
<dbReference type="InterPro" id="IPR035979">
    <property type="entry name" value="RBD_domain_sf"/>
</dbReference>
<dbReference type="STRING" id="52838.A0A4S8JBR0"/>
<accession>A0A4S8JBR0</accession>
<sequence>MSLSGYTVEVTNLSPNATERDLYDFFSFSGAIEHIEIIRTGEYASTAYVTFRDPHALETAVLLSESEILVCRTGEYASTAYVTFRDPHALETAVLLSGATIIDQHVCIARWGSYDEDCGFWNRPSHEDNTQSMMPEVNNLNTTPREAVTMTQEVVKTMLAMGYELSKDALIKAKAFDESHHVTATAAAMVADLSNRSGLTDKINAGLNAVTSVDERYHLSATTKAVVSATTRTAANITNSVVSSSYFSAGALLVSDALNKAAKVAADLATHGAKR</sequence>